<comment type="similarity">
    <text evidence="2">Belongs to the OMP decarboxylase family. Type 2 subfamily.</text>
</comment>
<dbReference type="EMBL" id="WBKA01000002">
    <property type="protein sequence ID" value="KAB1632918.1"/>
    <property type="molecule type" value="Genomic_DNA"/>
</dbReference>
<evidence type="ECO:0000256" key="1">
    <source>
        <dbReference type="ARBA" id="ARBA00004861"/>
    </source>
</evidence>
<dbReference type="Pfam" id="PF00215">
    <property type="entry name" value="OMPdecase"/>
    <property type="match status" value="1"/>
</dbReference>
<evidence type="ECO:0000313" key="11">
    <source>
        <dbReference type="Proteomes" id="UP000481339"/>
    </source>
</evidence>
<keyword evidence="3" id="KW-0210">Decarboxylase</keyword>
<dbReference type="EC" id="4.1.1.23" evidence="7"/>
<dbReference type="SUPFAM" id="SSF51366">
    <property type="entry name" value="Ribulose-phoshate binding barrel"/>
    <property type="match status" value="2"/>
</dbReference>
<reference evidence="10 11" key="1">
    <citation type="submission" date="2019-09" db="EMBL/GenBank/DDBJ databases">
        <title>Phylogeny of genus Pseudoclavibacter and closely related genus.</title>
        <authorList>
            <person name="Li Y."/>
        </authorList>
    </citation>
    <scope>NUCLEOTIDE SEQUENCE [LARGE SCALE GENOMIC DNA]</scope>
    <source>
        <strain evidence="10 11">JCM 16921</strain>
    </source>
</reference>
<accession>A0A7C8BRV6</accession>
<dbReference type="AlphaFoldDB" id="A0A7C8BRV6"/>
<organism evidence="10 11">
    <name type="scientific">Pseudoclavibacter caeni</name>
    <dbReference type="NCBI Taxonomy" id="908846"/>
    <lineage>
        <taxon>Bacteria</taxon>
        <taxon>Bacillati</taxon>
        <taxon>Actinomycetota</taxon>
        <taxon>Actinomycetes</taxon>
        <taxon>Micrococcales</taxon>
        <taxon>Microbacteriaceae</taxon>
        <taxon>Pseudoclavibacter</taxon>
    </lineage>
</organism>
<dbReference type="RefSeq" id="WP_158035840.1">
    <property type="nucleotide sequence ID" value="NZ_BAAAZV010000003.1"/>
</dbReference>
<keyword evidence="11" id="KW-1185">Reference proteome</keyword>
<dbReference type="InterPro" id="IPR011060">
    <property type="entry name" value="RibuloseP-bd_barrel"/>
</dbReference>
<dbReference type="SMART" id="SM00934">
    <property type="entry name" value="OMPdecase"/>
    <property type="match status" value="1"/>
</dbReference>
<dbReference type="PANTHER" id="PTHR43375">
    <property type="entry name" value="OROTIDINE 5'-PHOSPHATE DECARBOXYLASE"/>
    <property type="match status" value="1"/>
</dbReference>
<dbReference type="PANTHER" id="PTHR43375:SF1">
    <property type="entry name" value="OROTIDINE 5'-PHOSPHATE DECARBOXYLASE"/>
    <property type="match status" value="1"/>
</dbReference>
<feature type="domain" description="Orotidine 5'-phosphate decarboxylase" evidence="9">
    <location>
        <begin position="35"/>
        <end position="358"/>
    </location>
</feature>
<comment type="caution">
    <text evidence="10">The sequence shown here is derived from an EMBL/GenBank/DDBJ whole genome shotgun (WGS) entry which is preliminary data.</text>
</comment>
<dbReference type="InterPro" id="IPR018089">
    <property type="entry name" value="OMPdecase_AS"/>
</dbReference>
<evidence type="ECO:0000256" key="2">
    <source>
        <dbReference type="ARBA" id="ARBA00008847"/>
    </source>
</evidence>
<keyword evidence="4" id="KW-0665">Pyrimidine biosynthesis</keyword>
<dbReference type="InterPro" id="IPR013785">
    <property type="entry name" value="Aldolase_TIM"/>
</dbReference>
<dbReference type="NCBIfam" id="TIGR02127">
    <property type="entry name" value="pyrF_sub2"/>
    <property type="match status" value="1"/>
</dbReference>
<dbReference type="PROSITE" id="PS00156">
    <property type="entry name" value="OMPDECASE"/>
    <property type="match status" value="1"/>
</dbReference>
<dbReference type="GO" id="GO:0004590">
    <property type="term" value="F:orotidine-5'-phosphate decarboxylase activity"/>
    <property type="evidence" value="ECO:0007669"/>
    <property type="project" value="UniProtKB-UniRule"/>
</dbReference>
<keyword evidence="5 10" id="KW-0456">Lyase</keyword>
<name>A0A7C8BRV6_9MICO</name>
<evidence type="ECO:0000256" key="7">
    <source>
        <dbReference type="NCBIfam" id="TIGR02127"/>
    </source>
</evidence>
<evidence type="ECO:0000256" key="3">
    <source>
        <dbReference type="ARBA" id="ARBA00022793"/>
    </source>
</evidence>
<dbReference type="GO" id="GO:0006207">
    <property type="term" value="P:'de novo' pyrimidine nucleobase biosynthetic process"/>
    <property type="evidence" value="ECO:0007669"/>
    <property type="project" value="InterPro"/>
</dbReference>
<comment type="pathway">
    <text evidence="1">Pyrimidine metabolism; UMP biosynthesis via de novo pathway; UMP from orotate: step 2/2.</text>
</comment>
<proteinExistence type="inferred from homology"/>
<evidence type="ECO:0000313" key="10">
    <source>
        <dbReference type="EMBL" id="KAB1632918.1"/>
    </source>
</evidence>
<evidence type="ECO:0000256" key="4">
    <source>
        <dbReference type="ARBA" id="ARBA00022975"/>
    </source>
</evidence>
<feature type="compositionally biased region" description="Low complexity" evidence="8">
    <location>
        <begin position="222"/>
        <end position="245"/>
    </location>
</feature>
<protein>
    <recommendedName>
        <fullName evidence="7">Orotidine-5'-phosphate decarboxylase</fullName>
        <ecNumber evidence="7">4.1.1.23</ecNumber>
    </recommendedName>
</protein>
<comment type="catalytic activity">
    <reaction evidence="6">
        <text>orotidine 5'-phosphate + H(+) = UMP + CO2</text>
        <dbReference type="Rhea" id="RHEA:11596"/>
        <dbReference type="ChEBI" id="CHEBI:15378"/>
        <dbReference type="ChEBI" id="CHEBI:16526"/>
        <dbReference type="ChEBI" id="CHEBI:57538"/>
        <dbReference type="ChEBI" id="CHEBI:57865"/>
        <dbReference type="EC" id="4.1.1.23"/>
    </reaction>
</comment>
<dbReference type="OrthoDB" id="9808470at2"/>
<dbReference type="InterPro" id="IPR001754">
    <property type="entry name" value="OMPdeCOase_dom"/>
</dbReference>
<evidence type="ECO:0000256" key="8">
    <source>
        <dbReference type="SAM" id="MobiDB-lite"/>
    </source>
</evidence>
<feature type="region of interest" description="Disordered" evidence="8">
    <location>
        <begin position="222"/>
        <end position="261"/>
    </location>
</feature>
<gene>
    <name evidence="10" type="primary">pyrF</name>
    <name evidence="10" type="ORF">F8O02_03410</name>
</gene>
<evidence type="ECO:0000256" key="5">
    <source>
        <dbReference type="ARBA" id="ARBA00023239"/>
    </source>
</evidence>
<dbReference type="CDD" id="cd04725">
    <property type="entry name" value="OMP_decarboxylase_like"/>
    <property type="match status" value="1"/>
</dbReference>
<evidence type="ECO:0000259" key="9">
    <source>
        <dbReference type="SMART" id="SM00934"/>
    </source>
</evidence>
<evidence type="ECO:0000256" key="6">
    <source>
        <dbReference type="ARBA" id="ARBA00049157"/>
    </source>
</evidence>
<dbReference type="GO" id="GO:0044205">
    <property type="term" value="P:'de novo' UMP biosynthetic process"/>
    <property type="evidence" value="ECO:0007669"/>
    <property type="project" value="UniProtKB-UniPathway"/>
</dbReference>
<dbReference type="UniPathway" id="UPA00070">
    <property type="reaction ID" value="UER00120"/>
</dbReference>
<dbReference type="InterPro" id="IPR011995">
    <property type="entry name" value="OMPdecase_type-2"/>
</dbReference>
<sequence length="369" mass="36593">MATEADGGVATAGAARSRRASFGVRLAGAIDRFGGLCVGIDPHAALLDQWGLDADPAGLERFGRTVVAAAAGRVGVVKPQVAFFERLGSRGLAALERVLADARDTGLLVIADAKRGDIGSTNAGYADAWLDPAGPLASDALTISPYLGVGALRPFADAALRHGAGLFLLAATSNPEADAVQSAAVAGEEGDPASSASAARGVSVAAHVAAEVARWNAAAGVATPSADSTGGSAGGAATSDFTGTGVVSAGGARPGRTEPHTVVDQRVASADDTVGQRANDGALGSFGIVFGATHAPVARGLDIRRTPDDLPVLAPGFGAQGARLEDAATLFPGGRDRVLANVSRSVLRGAPNGLGGRIDQAVEALASAW</sequence>
<dbReference type="Proteomes" id="UP000481339">
    <property type="component" value="Unassembled WGS sequence"/>
</dbReference>
<dbReference type="Gene3D" id="3.20.20.70">
    <property type="entry name" value="Aldolase class I"/>
    <property type="match status" value="1"/>
</dbReference>